<evidence type="ECO:0000313" key="4">
    <source>
        <dbReference type="Proteomes" id="UP000261540"/>
    </source>
</evidence>
<proteinExistence type="inferred from homology"/>
<dbReference type="FunFam" id="3.40.390.80:FF:000001">
    <property type="entry name" value="TRPM8 channel-associated factor 1"/>
    <property type="match status" value="1"/>
</dbReference>
<comment type="similarity">
    <text evidence="1">Belongs to the TCAF family.</text>
</comment>
<dbReference type="GeneTree" id="ENSGT00390000017365"/>
<reference evidence="3" key="2">
    <citation type="submission" date="2025-09" db="UniProtKB">
        <authorList>
            <consortium name="Ensembl"/>
        </authorList>
    </citation>
    <scope>IDENTIFICATION</scope>
</reference>
<evidence type="ECO:0000259" key="2">
    <source>
        <dbReference type="PROSITE" id="PS51723"/>
    </source>
</evidence>
<evidence type="ECO:0000256" key="1">
    <source>
        <dbReference type="ARBA" id="ARBA00009770"/>
    </source>
</evidence>
<dbReference type="KEGG" id="pki:111854976"/>
<dbReference type="Proteomes" id="UP000261540">
    <property type="component" value="Unplaced"/>
</dbReference>
<name>A0A3B3R520_9TELE</name>
<dbReference type="Gene3D" id="1.10.390.30">
    <property type="entry name" value="Peptidase M60, enhancin-like domain 3"/>
    <property type="match status" value="1"/>
</dbReference>
<protein>
    <submittedName>
        <fullName evidence="3">Si:ch211-210b2.4</fullName>
    </submittedName>
</protein>
<dbReference type="STRING" id="1676925.ENSPKIP00000013010"/>
<dbReference type="GeneID" id="111854976"/>
<sequence length="907" mass="100167">MARVKAYNMLMGGITELDFQGKAVPSDLVLIGDEAFPLAMNHVGQVLMAASSYGMGRLVVLGHEEYLTAFPSVVKNVLAWLNTPSKPTVGIHPACTSFAQSLSCPNEVGNFQKKMGIYVTDAYSMAGSEKELVSYLKGGGSLLVAGQAWDWAQKNPGQNALRDFPGNKVCSVAGIYFSEHKGKLGMFPVPKEIPSSWLAVSIGKDFKDDYKFLLDGVSEFDIRGGALPSEILVHGPLAFPIATTGDGRAFFAGAYYGQGRVIVGTHEGYLGRAELSRFLCNAVRWLDEGRNGCVGVHPNLAAAHSLLTQSGLHCELTNFREDLSVYVCKSYSDEHCTRIQGFVAEGKGLLIAGHAWAWAQNHGNHRVMIAYPGNRILNKMGISILGSTVNAGLYKAPKPETACSEVYHFRPMLQRLAGHVMCGEPLKQSEQDSLKHLGQDCSAYLHMKAHNCHSYASILSVLTSVVKQGGVPQVGKNRPIKDPKEHLLLNVSSQLYEALPNPDEIVPHIVKQKNQLPVVSNAKAFINGNTAGHEEWKSTGLYLSPGMRTYISVPSMIVGKGWQLQIGCQTDNLGNAGELRRAPVVHKRFPVNSEMILVSNLWGGLLYLVAPPNSTVGDFEIHAQWAILAPYYKSGKTTVAEWVGGLRAAPAPWAELEFDNIILTMKSKMVQDLDRPDEVAVLWDSIMKGVADLASIPAKLPRKERFVADVQISHGFMHAGYPIMLHGHSVKCLLEPKVARERGIWGAIHELGHNQQRNAWEFPPNTTECTCNLWSIYVHEEVLGVPRAKAHEAVNPNNRKQRLQQFVKEGKQYGKWEMWTALETYIQLQEKFGWEAFKKVFSAYHNMQNVPNDRDGKMNLYAETFSKTVNQNLAPFFKAWGWPISASLEQNLAALPVWSDHPMVNYA</sequence>
<dbReference type="InterPro" id="IPR051244">
    <property type="entry name" value="TCAF"/>
</dbReference>
<accession>A0A3B3R520</accession>
<dbReference type="GO" id="GO:0090314">
    <property type="term" value="P:positive regulation of protein targeting to membrane"/>
    <property type="evidence" value="ECO:0007669"/>
    <property type="project" value="TreeGrafter"/>
</dbReference>
<dbReference type="RefSeq" id="XP_023689295.1">
    <property type="nucleotide sequence ID" value="XM_023833527.2"/>
</dbReference>
<dbReference type="Ensembl" id="ENSPKIT00000037420.1">
    <property type="protein sequence ID" value="ENSPKIP00000013010.1"/>
    <property type="gene ID" value="ENSPKIG00000000598.1"/>
</dbReference>
<dbReference type="FunFam" id="1.10.390.30:FF:000001">
    <property type="entry name" value="TRPM8 channel-associated factor 1"/>
    <property type="match status" value="1"/>
</dbReference>
<dbReference type="OrthoDB" id="10260387at2759"/>
<dbReference type="AlphaFoldDB" id="A0A3B3R520"/>
<dbReference type="PANTHER" id="PTHR15730">
    <property type="entry name" value="EXPERIMENTAL AUTOIMMUNE PROSTATITIS ANTIGEN 2-RELATED"/>
    <property type="match status" value="1"/>
</dbReference>
<dbReference type="InterPro" id="IPR035423">
    <property type="entry name" value="M60-like_N"/>
</dbReference>
<dbReference type="InterPro" id="IPR042279">
    <property type="entry name" value="Pep_M60_3"/>
</dbReference>
<dbReference type="SUPFAM" id="SSF52317">
    <property type="entry name" value="Class I glutamine amidotransferase-like"/>
    <property type="match status" value="1"/>
</dbReference>
<dbReference type="GO" id="GO:0044325">
    <property type="term" value="F:transmembrane transporter binding"/>
    <property type="evidence" value="ECO:0007669"/>
    <property type="project" value="TreeGrafter"/>
</dbReference>
<dbReference type="PROSITE" id="PS51723">
    <property type="entry name" value="PEPTIDASE_M60"/>
    <property type="match status" value="1"/>
</dbReference>
<dbReference type="InterPro" id="IPR031161">
    <property type="entry name" value="Peptidase_M60_dom"/>
</dbReference>
<dbReference type="GO" id="GO:0005886">
    <property type="term" value="C:plasma membrane"/>
    <property type="evidence" value="ECO:0007669"/>
    <property type="project" value="TreeGrafter"/>
</dbReference>
<dbReference type="InterPro" id="IPR029062">
    <property type="entry name" value="Class_I_gatase-like"/>
</dbReference>
<dbReference type="PANTHER" id="PTHR15730:SF5">
    <property type="entry name" value="SI:CH211-210B2.2-RELATED"/>
    <property type="match status" value="1"/>
</dbReference>
<dbReference type="Gene3D" id="3.40.390.80">
    <property type="entry name" value="Peptidase M60, enhancin-like domain 2"/>
    <property type="match status" value="1"/>
</dbReference>
<organism evidence="3 4">
    <name type="scientific">Paramormyrops kingsleyae</name>
    <dbReference type="NCBI Taxonomy" id="1676925"/>
    <lineage>
        <taxon>Eukaryota</taxon>
        <taxon>Metazoa</taxon>
        <taxon>Chordata</taxon>
        <taxon>Craniata</taxon>
        <taxon>Vertebrata</taxon>
        <taxon>Euteleostomi</taxon>
        <taxon>Actinopterygii</taxon>
        <taxon>Neopterygii</taxon>
        <taxon>Teleostei</taxon>
        <taxon>Osteoglossocephala</taxon>
        <taxon>Osteoglossomorpha</taxon>
        <taxon>Osteoglossiformes</taxon>
        <taxon>Mormyridae</taxon>
        <taxon>Paramormyrops</taxon>
    </lineage>
</organism>
<evidence type="ECO:0000313" key="3">
    <source>
        <dbReference type="Ensembl" id="ENSPKIP00000013010.1"/>
    </source>
</evidence>
<feature type="domain" description="Peptidase M60" evidence="2">
    <location>
        <begin position="534"/>
        <end position="833"/>
    </location>
</feature>
<dbReference type="SMART" id="SM01276">
    <property type="entry name" value="M60-like"/>
    <property type="match status" value="1"/>
</dbReference>
<reference evidence="3" key="1">
    <citation type="submission" date="2025-08" db="UniProtKB">
        <authorList>
            <consortium name="Ensembl"/>
        </authorList>
    </citation>
    <scope>IDENTIFICATION</scope>
</reference>
<dbReference type="Pfam" id="PF17291">
    <property type="entry name" value="M60-like_N"/>
    <property type="match status" value="1"/>
</dbReference>
<dbReference type="Pfam" id="PF13402">
    <property type="entry name" value="Peptidase_M60"/>
    <property type="match status" value="1"/>
</dbReference>
<dbReference type="RefSeq" id="XP_023689294.1">
    <property type="nucleotide sequence ID" value="XM_023833526.2"/>
</dbReference>
<keyword evidence="4" id="KW-1185">Reference proteome</keyword>